<name>A0ABT1FZQ6_9CORY</name>
<proteinExistence type="predicted"/>
<dbReference type="Proteomes" id="UP001204000">
    <property type="component" value="Unassembled WGS sequence"/>
</dbReference>
<evidence type="ECO:0000313" key="3">
    <source>
        <dbReference type="Proteomes" id="UP001204000"/>
    </source>
</evidence>
<protein>
    <submittedName>
        <fullName evidence="2">Uncharacterized protein</fullName>
    </submittedName>
</protein>
<accession>A0ABT1FZQ6</accession>
<organism evidence="2 3">
    <name type="scientific">Corynebacterium stercoris</name>
    <dbReference type="NCBI Taxonomy" id="2943490"/>
    <lineage>
        <taxon>Bacteria</taxon>
        <taxon>Bacillati</taxon>
        <taxon>Actinomycetota</taxon>
        <taxon>Actinomycetes</taxon>
        <taxon>Mycobacteriales</taxon>
        <taxon>Corynebacteriaceae</taxon>
        <taxon>Corynebacterium</taxon>
    </lineage>
</organism>
<sequence length="226" mass="23756">MPTALQFVPRPHATGTAHTAHAEAVIGAYAFSATLAIQDITGLATSGVTASHIAKRLEGSAESEALLFAITSRHALRPVTDLGYPELMEDDLLDIDAWVFISLPLLEDTGVVEANVTLDASIAPLPGEEVPAAPWHGAFTLIDDLSTHLARPTRQLWVTHPVGDWTPPGAQEFGYAAAFREDQAVFKAEAAVGLQATASARAAAPASADPHSHDPIVAEKSGGVMW</sequence>
<dbReference type="EMBL" id="JAMFTQ010000002">
    <property type="protein sequence ID" value="MCP1387252.1"/>
    <property type="molecule type" value="Genomic_DNA"/>
</dbReference>
<evidence type="ECO:0000256" key="1">
    <source>
        <dbReference type="SAM" id="MobiDB-lite"/>
    </source>
</evidence>
<keyword evidence="3" id="KW-1185">Reference proteome</keyword>
<dbReference type="RefSeq" id="WP_253576328.1">
    <property type="nucleotide sequence ID" value="NZ_JAMFTQ010000002.1"/>
</dbReference>
<evidence type="ECO:0000313" key="2">
    <source>
        <dbReference type="EMBL" id="MCP1387252.1"/>
    </source>
</evidence>
<feature type="region of interest" description="Disordered" evidence="1">
    <location>
        <begin position="203"/>
        <end position="226"/>
    </location>
</feature>
<gene>
    <name evidence="2" type="ORF">M5J20_03495</name>
</gene>
<comment type="caution">
    <text evidence="2">The sequence shown here is derived from an EMBL/GenBank/DDBJ whole genome shotgun (WGS) entry which is preliminary data.</text>
</comment>
<reference evidence="2" key="1">
    <citation type="submission" date="2022-05" db="EMBL/GenBank/DDBJ databases">
        <title>Corynebacterium sp. TA-R-1 sp. nov., isolated from human feces.</title>
        <authorList>
            <person name="Shamsuzzaman M."/>
            <person name="Dahal R.H."/>
        </authorList>
    </citation>
    <scope>NUCLEOTIDE SEQUENCE</scope>
    <source>
        <strain evidence="2">TA-R-1</strain>
    </source>
</reference>